<dbReference type="AlphaFoldDB" id="A0AAN8ED45"/>
<feature type="domain" description="F-box" evidence="1">
    <location>
        <begin position="16"/>
        <end position="65"/>
    </location>
</feature>
<dbReference type="Pfam" id="PF00646">
    <property type="entry name" value="F-box"/>
    <property type="match status" value="1"/>
</dbReference>
<accession>A0AAN8ED45</accession>
<comment type="caution">
    <text evidence="2">The sequence shown here is derived from an EMBL/GenBank/DDBJ whole genome shotgun (WGS) entry which is preliminary data.</text>
</comment>
<evidence type="ECO:0000259" key="1">
    <source>
        <dbReference type="PROSITE" id="PS50181"/>
    </source>
</evidence>
<dbReference type="InterPro" id="IPR036047">
    <property type="entry name" value="F-box-like_dom_sf"/>
</dbReference>
<name>A0AAN8ED45_9EURO</name>
<organism evidence="2 3">
    <name type="scientific">Knufia fluminis</name>
    <dbReference type="NCBI Taxonomy" id="191047"/>
    <lineage>
        <taxon>Eukaryota</taxon>
        <taxon>Fungi</taxon>
        <taxon>Dikarya</taxon>
        <taxon>Ascomycota</taxon>
        <taxon>Pezizomycotina</taxon>
        <taxon>Eurotiomycetes</taxon>
        <taxon>Chaetothyriomycetidae</taxon>
        <taxon>Chaetothyriales</taxon>
        <taxon>Trichomeriaceae</taxon>
        <taxon>Knufia</taxon>
    </lineage>
</organism>
<dbReference type="SMART" id="SM00256">
    <property type="entry name" value="FBOX"/>
    <property type="match status" value="1"/>
</dbReference>
<protein>
    <recommendedName>
        <fullName evidence="1">F-box domain-containing protein</fullName>
    </recommendedName>
</protein>
<dbReference type="Proteomes" id="UP001316803">
    <property type="component" value="Unassembled WGS sequence"/>
</dbReference>
<keyword evidence="3" id="KW-1185">Reference proteome</keyword>
<gene>
    <name evidence="2" type="ORF">OHC33_006593</name>
</gene>
<sequence length="390" mass="44611">MASSSPTPKTVNATAPTSFGKAPDEIVLKILSTVPYSRAQHASLRLVSQRFRDLIDSNDLRLKVLKYQYPTLVALRNPVTVSQQDLLEYAKQELKVQITVCKIYNGDDTTTKAVIVEGVHLLDHIMTVLNNQALSERKKMRSIEYVRSNLGPLHAWLLRYVLKLVFESSYVSHFSEIELGTFHPLYYMETSSYQQATGAEPYILMLRRRAFETAFLLNDTHNLTDFVLSDHRKQWQKCGNPLCGDKHFKTFDICGERMCTEYRALLAAYDHAQSVHRGIHNDRDHKLHLQKTKSFNWRMLSFKECHCGDQVPSDVGGEHHEFLKEFMTELHHDDDFSKHLEAMAASSALDANTLTIFKAIGPTLEDMVANTSKMVDGWLVKKFQETLGRT</sequence>
<dbReference type="SUPFAM" id="SSF81383">
    <property type="entry name" value="F-box domain"/>
    <property type="match status" value="1"/>
</dbReference>
<dbReference type="Gene3D" id="1.20.1280.50">
    <property type="match status" value="1"/>
</dbReference>
<dbReference type="PROSITE" id="PS50181">
    <property type="entry name" value="FBOX"/>
    <property type="match status" value="1"/>
</dbReference>
<evidence type="ECO:0000313" key="2">
    <source>
        <dbReference type="EMBL" id="KAK5952548.1"/>
    </source>
</evidence>
<reference evidence="2 3" key="1">
    <citation type="submission" date="2022-12" db="EMBL/GenBank/DDBJ databases">
        <title>Genomic features and morphological characterization of a novel Knufia sp. strain isolated from spacecraft assembly facility.</title>
        <authorList>
            <person name="Teixeira M."/>
            <person name="Chander A.M."/>
            <person name="Stajich J.E."/>
            <person name="Venkateswaran K."/>
        </authorList>
    </citation>
    <scope>NUCLEOTIDE SEQUENCE [LARGE SCALE GENOMIC DNA]</scope>
    <source>
        <strain evidence="2 3">FJI-L2-BK-P2</strain>
    </source>
</reference>
<dbReference type="InterPro" id="IPR001810">
    <property type="entry name" value="F-box_dom"/>
</dbReference>
<dbReference type="EMBL" id="JAKLMC020000015">
    <property type="protein sequence ID" value="KAK5952548.1"/>
    <property type="molecule type" value="Genomic_DNA"/>
</dbReference>
<proteinExistence type="predicted"/>
<evidence type="ECO:0000313" key="3">
    <source>
        <dbReference type="Proteomes" id="UP001316803"/>
    </source>
</evidence>